<dbReference type="EMBL" id="KZ825508">
    <property type="protein sequence ID" value="PYI30955.1"/>
    <property type="molecule type" value="Genomic_DNA"/>
</dbReference>
<dbReference type="PANTHER" id="PTHR43004">
    <property type="entry name" value="TRK SYSTEM POTASSIUM UPTAKE PROTEIN"/>
    <property type="match status" value="1"/>
</dbReference>
<evidence type="ECO:0000259" key="4">
    <source>
        <dbReference type="Pfam" id="PF01494"/>
    </source>
</evidence>
<dbReference type="SUPFAM" id="SSF51905">
    <property type="entry name" value="FAD/NAD(P)-binding domain"/>
    <property type="match status" value="1"/>
</dbReference>
<dbReference type="InterPro" id="IPR036188">
    <property type="entry name" value="FAD/NAD-bd_sf"/>
</dbReference>
<organism evidence="5 6">
    <name type="scientific">Aspergillus indologenus CBS 114.80</name>
    <dbReference type="NCBI Taxonomy" id="1450541"/>
    <lineage>
        <taxon>Eukaryota</taxon>
        <taxon>Fungi</taxon>
        <taxon>Dikarya</taxon>
        <taxon>Ascomycota</taxon>
        <taxon>Pezizomycotina</taxon>
        <taxon>Eurotiomycetes</taxon>
        <taxon>Eurotiomycetidae</taxon>
        <taxon>Eurotiales</taxon>
        <taxon>Aspergillaceae</taxon>
        <taxon>Aspergillus</taxon>
        <taxon>Aspergillus subgen. Circumdati</taxon>
    </lineage>
</organism>
<name>A0A2V5I2E7_9EURO</name>
<keyword evidence="6" id="KW-1185">Reference proteome</keyword>
<dbReference type="PANTHER" id="PTHR43004:SF21">
    <property type="entry name" value="FAD-BINDING DOMAIN-CONTAINING PROTEIN-RELATED"/>
    <property type="match status" value="1"/>
</dbReference>
<proteinExistence type="predicted"/>
<keyword evidence="3" id="KW-0560">Oxidoreductase</keyword>
<evidence type="ECO:0000313" key="6">
    <source>
        <dbReference type="Proteomes" id="UP000248817"/>
    </source>
</evidence>
<dbReference type="GO" id="GO:0016709">
    <property type="term" value="F:oxidoreductase activity, acting on paired donors, with incorporation or reduction of molecular oxygen, NAD(P)H as one donor, and incorporation of one atom of oxygen"/>
    <property type="evidence" value="ECO:0007669"/>
    <property type="project" value="UniProtKB-ARBA"/>
</dbReference>
<evidence type="ECO:0000256" key="3">
    <source>
        <dbReference type="ARBA" id="ARBA00023002"/>
    </source>
</evidence>
<dbReference type="GO" id="GO:0071949">
    <property type="term" value="F:FAD binding"/>
    <property type="evidence" value="ECO:0007669"/>
    <property type="project" value="InterPro"/>
</dbReference>
<dbReference type="Proteomes" id="UP000248817">
    <property type="component" value="Unassembled WGS sequence"/>
</dbReference>
<dbReference type="AlphaFoldDB" id="A0A2V5I2E7"/>
<evidence type="ECO:0000313" key="5">
    <source>
        <dbReference type="EMBL" id="PYI30955.1"/>
    </source>
</evidence>
<dbReference type="PRINTS" id="PR00420">
    <property type="entry name" value="RNGMNOXGNASE"/>
</dbReference>
<reference evidence="5 6" key="1">
    <citation type="submission" date="2018-02" db="EMBL/GenBank/DDBJ databases">
        <title>The genomes of Aspergillus section Nigri reveals drivers in fungal speciation.</title>
        <authorList>
            <consortium name="DOE Joint Genome Institute"/>
            <person name="Vesth T.C."/>
            <person name="Nybo J."/>
            <person name="Theobald S."/>
            <person name="Brandl J."/>
            <person name="Frisvad J.C."/>
            <person name="Nielsen K.F."/>
            <person name="Lyhne E.K."/>
            <person name="Kogle M.E."/>
            <person name="Kuo A."/>
            <person name="Riley R."/>
            <person name="Clum A."/>
            <person name="Nolan M."/>
            <person name="Lipzen A."/>
            <person name="Salamov A."/>
            <person name="Henrissat B."/>
            <person name="Wiebenga A."/>
            <person name="De vries R.P."/>
            <person name="Grigoriev I.V."/>
            <person name="Mortensen U.H."/>
            <person name="Andersen M.R."/>
            <person name="Baker S.E."/>
        </authorList>
    </citation>
    <scope>NUCLEOTIDE SEQUENCE [LARGE SCALE GENOMIC DNA]</scope>
    <source>
        <strain evidence="5 6">CBS 114.80</strain>
    </source>
</reference>
<keyword evidence="1" id="KW-0285">Flavoprotein</keyword>
<evidence type="ECO:0000256" key="2">
    <source>
        <dbReference type="ARBA" id="ARBA00022827"/>
    </source>
</evidence>
<evidence type="ECO:0000256" key="1">
    <source>
        <dbReference type="ARBA" id="ARBA00022630"/>
    </source>
</evidence>
<dbReference type="InterPro" id="IPR050641">
    <property type="entry name" value="RIFMO-like"/>
</dbReference>
<sequence>MAMEEDYDTPITIVGAGPVGMLLAYRLNQLNIPFLIADQHTQTTKWPKMDLTNCRSMEILRVLGLADDYRAQEGSVPVSTDFNTQFVTRIIGPESKLLGTWPVPSVTTQRESIRQTNDGTQPAEPGQRCSQVIFEAWIRKLLLAQAETGGSAAMHLRLGWKYLHHVEDATSGVVRATFLEVATGVEHRVRSRYLVGTDGGGSRVRTAAGIRMLGGPMPMRFYLVHFRSQELARSFPFGRCWHIFPTNGGFVLDQDDKDTFTAHFPVHLLPEGQEIDPEEVVYRTLGGSLPGQKAVVRIDEILVHSAWTPNFSIAETYLSDGGRVVLAGDAAHRTPPHGGYGLNSGLADAFDLAWRLAALTHSPTPYGGPLLLQSYTLDRRPAMIRALARSHRHLLEHLKLAAMFPDPVGALERDDDAEAEALRRKIRAFLEMSGPETLDRGVELDVRYGSFGVWGDDDGSDMDAQKDGEMGRAWEAERYVPSTRPGRRVPHVFLRGLQRDAGEGGGEGLLGTERSIYDEFGPAWSLVHFVERHGGEGGGEGGDDACAATADTFVTVAATLGMPLKLVRLVNETHAHRVWGASLVLVRPDTHAAWRGPWRLDTAAVGQALTTEQVEEILRVVTGHERYKGYQQDQTLASEEESFLKLVEVFQPEDQSVHSAVAIAEDK</sequence>
<dbReference type="InterPro" id="IPR002938">
    <property type="entry name" value="FAD-bd"/>
</dbReference>
<accession>A0A2V5I2E7</accession>
<keyword evidence="2" id="KW-0274">FAD</keyword>
<dbReference type="Gene3D" id="3.30.9.10">
    <property type="entry name" value="D-Amino Acid Oxidase, subunit A, domain 2"/>
    <property type="match status" value="1"/>
</dbReference>
<dbReference type="Pfam" id="PF01494">
    <property type="entry name" value="FAD_binding_3"/>
    <property type="match status" value="1"/>
</dbReference>
<protein>
    <submittedName>
        <fullName evidence="5">FAD/NAD(P)-binding domain-containing protein</fullName>
    </submittedName>
</protein>
<dbReference type="Gene3D" id="3.40.30.120">
    <property type="match status" value="1"/>
</dbReference>
<dbReference type="Gene3D" id="3.50.50.60">
    <property type="entry name" value="FAD/NAD(P)-binding domain"/>
    <property type="match status" value="1"/>
</dbReference>
<gene>
    <name evidence="5" type="ORF">BP00DRAFT_425917</name>
</gene>
<feature type="domain" description="FAD-binding" evidence="4">
    <location>
        <begin position="8"/>
        <end position="388"/>
    </location>
</feature>